<accession>A0A920CTD1</accession>
<dbReference type="Proteomes" id="UP000682811">
    <property type="component" value="Unassembled WGS sequence"/>
</dbReference>
<organism evidence="1 2">
    <name type="scientific">Paenibacillus azoreducens</name>
    <dbReference type="NCBI Taxonomy" id="116718"/>
    <lineage>
        <taxon>Bacteria</taxon>
        <taxon>Bacillati</taxon>
        <taxon>Bacillota</taxon>
        <taxon>Bacilli</taxon>
        <taxon>Bacillales</taxon>
        <taxon>Paenibacillaceae</taxon>
        <taxon>Paenibacillus</taxon>
    </lineage>
</organism>
<protein>
    <submittedName>
        <fullName evidence="1">Uncharacterized protein</fullName>
    </submittedName>
</protein>
<keyword evidence="2" id="KW-1185">Reference proteome</keyword>
<reference evidence="1 2" key="1">
    <citation type="submission" date="2021-03" db="EMBL/GenBank/DDBJ databases">
        <title>Antimicrobial resistance genes in bacteria isolated from Japanese honey, and their potential for conferring macrolide and lincosamide resistance in the American foulbrood pathogen Paenibacillus larvae.</title>
        <authorList>
            <person name="Okamoto M."/>
            <person name="Kumagai M."/>
            <person name="Kanamori H."/>
            <person name="Takamatsu D."/>
        </authorList>
    </citation>
    <scope>NUCLEOTIDE SEQUENCE [LARGE SCALE GENOMIC DNA]</scope>
    <source>
        <strain evidence="1 2">J34TS1</strain>
    </source>
</reference>
<gene>
    <name evidence="1" type="ORF">J34TS1_49950</name>
</gene>
<sequence length="62" mass="6814">MDLKTVKTADLLNELVSRPGIEKSAAGLYAPYSLRAKYVTPNTEEVQADVLLIIKDLTHLDA</sequence>
<evidence type="ECO:0000313" key="1">
    <source>
        <dbReference type="EMBL" id="GIO50230.1"/>
    </source>
</evidence>
<evidence type="ECO:0000313" key="2">
    <source>
        <dbReference type="Proteomes" id="UP000682811"/>
    </source>
</evidence>
<dbReference type="AlphaFoldDB" id="A0A920CTD1"/>
<name>A0A920CTD1_9BACL</name>
<comment type="caution">
    <text evidence="1">The sequence shown here is derived from an EMBL/GenBank/DDBJ whole genome shotgun (WGS) entry which is preliminary data.</text>
</comment>
<proteinExistence type="predicted"/>
<dbReference type="EMBL" id="BORT01000029">
    <property type="protein sequence ID" value="GIO50230.1"/>
    <property type="molecule type" value="Genomic_DNA"/>
</dbReference>